<keyword evidence="1" id="KW-0812">Transmembrane</keyword>
<dbReference type="RefSeq" id="WP_019364133.1">
    <property type="nucleotide sequence ID" value="NZ_CP044084.1"/>
</dbReference>
<accession>A0ABS0N0G1</accession>
<dbReference type="EMBL" id="JADTXM010000021">
    <property type="protein sequence ID" value="MBH3441472.1"/>
    <property type="molecule type" value="Genomic_DNA"/>
</dbReference>
<keyword evidence="1" id="KW-1133">Transmembrane helix</keyword>
<evidence type="ECO:0000256" key="1">
    <source>
        <dbReference type="SAM" id="Phobius"/>
    </source>
</evidence>
<name>A0ABS0N0G1_PSELU</name>
<organism evidence="2 3">
    <name type="scientific">Pseudomonas luteola</name>
    <dbReference type="NCBI Taxonomy" id="47886"/>
    <lineage>
        <taxon>Bacteria</taxon>
        <taxon>Pseudomonadati</taxon>
        <taxon>Pseudomonadota</taxon>
        <taxon>Gammaproteobacteria</taxon>
        <taxon>Pseudomonadales</taxon>
        <taxon>Pseudomonadaceae</taxon>
        <taxon>Pseudomonas</taxon>
    </lineage>
</organism>
<evidence type="ECO:0000313" key="2">
    <source>
        <dbReference type="EMBL" id="MBH3441472.1"/>
    </source>
</evidence>
<dbReference type="Proteomes" id="UP000638986">
    <property type="component" value="Unassembled WGS sequence"/>
</dbReference>
<comment type="caution">
    <text evidence="2">The sequence shown here is derived from an EMBL/GenBank/DDBJ whole genome shotgun (WGS) entry which is preliminary data.</text>
</comment>
<proteinExistence type="predicted"/>
<protein>
    <submittedName>
        <fullName evidence="2">Uncharacterized protein</fullName>
    </submittedName>
</protein>
<evidence type="ECO:0000313" key="3">
    <source>
        <dbReference type="Proteomes" id="UP000638986"/>
    </source>
</evidence>
<sequence>MPDITGAVLIGVVLAKLAATRRPVWVAALVASVFFSCTFSYLMYGLHVGIERGESWVAYAIASIVLSVVIVLSRMLSFDRTFSH</sequence>
<gene>
    <name evidence="2" type="ORF">I5Q09_22585</name>
</gene>
<reference evidence="2 3" key="1">
    <citation type="submission" date="2020-11" db="EMBL/GenBank/DDBJ databases">
        <title>Enhanced detection system for hospital associated transmission using whole genome sequencing surveillance.</title>
        <authorList>
            <person name="Harrison L.H."/>
            <person name="Van Tyne D."/>
            <person name="Marsh J.W."/>
            <person name="Griffith M.P."/>
            <person name="Snyder D.J."/>
            <person name="Cooper V.S."/>
            <person name="Mustapha M."/>
        </authorList>
    </citation>
    <scope>NUCLEOTIDE SEQUENCE [LARGE SCALE GENOMIC DNA]</scope>
    <source>
        <strain evidence="2 3">PSB00013</strain>
    </source>
</reference>
<keyword evidence="1" id="KW-0472">Membrane</keyword>
<feature type="transmembrane region" description="Helical" evidence="1">
    <location>
        <begin position="24"/>
        <end position="44"/>
    </location>
</feature>
<feature type="transmembrane region" description="Helical" evidence="1">
    <location>
        <begin position="56"/>
        <end position="76"/>
    </location>
</feature>